<feature type="compositionally biased region" description="Basic and acidic residues" evidence="7">
    <location>
        <begin position="9"/>
        <end position="23"/>
    </location>
</feature>
<feature type="compositionally biased region" description="Gly residues" evidence="7">
    <location>
        <begin position="584"/>
        <end position="593"/>
    </location>
</feature>
<evidence type="ECO:0000313" key="10">
    <source>
        <dbReference type="EMBL" id="PHJ25973.1"/>
    </source>
</evidence>
<feature type="compositionally biased region" description="Basic and acidic residues" evidence="7">
    <location>
        <begin position="774"/>
        <end position="784"/>
    </location>
</feature>
<dbReference type="EMBL" id="MIGC01000072">
    <property type="protein sequence ID" value="PHJ25973.1"/>
    <property type="molecule type" value="Genomic_DNA"/>
</dbReference>
<comment type="subcellular location">
    <subcellularLocation>
        <location evidence="1">Membrane</location>
        <topology evidence="1">Single-pass type I membrane protein</topology>
    </subcellularLocation>
</comment>
<feature type="region of interest" description="Disordered" evidence="7">
    <location>
        <begin position="1030"/>
        <end position="1095"/>
    </location>
</feature>
<feature type="compositionally biased region" description="Basic and acidic residues" evidence="7">
    <location>
        <begin position="1263"/>
        <end position="1283"/>
    </location>
</feature>
<accession>A0A2C6LI22</accession>
<feature type="compositionally biased region" description="Low complexity" evidence="7">
    <location>
        <begin position="29"/>
        <end position="39"/>
    </location>
</feature>
<evidence type="ECO:0000313" key="11">
    <source>
        <dbReference type="Proteomes" id="UP000221165"/>
    </source>
</evidence>
<feature type="compositionally biased region" description="Basic and acidic residues" evidence="7">
    <location>
        <begin position="1292"/>
        <end position="1306"/>
    </location>
</feature>
<organism evidence="10 11">
    <name type="scientific">Cystoisospora suis</name>
    <dbReference type="NCBI Taxonomy" id="483139"/>
    <lineage>
        <taxon>Eukaryota</taxon>
        <taxon>Sar</taxon>
        <taxon>Alveolata</taxon>
        <taxon>Apicomplexa</taxon>
        <taxon>Conoidasida</taxon>
        <taxon>Coccidia</taxon>
        <taxon>Eucoccidiorida</taxon>
        <taxon>Eimeriorina</taxon>
        <taxon>Sarcocystidae</taxon>
        <taxon>Cystoisospora</taxon>
    </lineage>
</organism>
<dbReference type="VEuPathDB" id="ToxoDB:CSUI_000152"/>
<dbReference type="RefSeq" id="XP_067927619.1">
    <property type="nucleotide sequence ID" value="XM_068060386.1"/>
</dbReference>
<feature type="compositionally biased region" description="Acidic residues" evidence="7">
    <location>
        <begin position="764"/>
        <end position="773"/>
    </location>
</feature>
<evidence type="ECO:0000256" key="2">
    <source>
        <dbReference type="ARBA" id="ARBA00006496"/>
    </source>
</evidence>
<feature type="region of interest" description="Disordered" evidence="7">
    <location>
        <begin position="1652"/>
        <end position="1710"/>
    </location>
</feature>
<protein>
    <submittedName>
        <fullName evidence="10">Fg-gap repeat-containing protein</fullName>
    </submittedName>
</protein>
<feature type="domain" description="T-cell immunomodulatory protein TIP C2" evidence="9">
    <location>
        <begin position="1729"/>
        <end position="1802"/>
    </location>
</feature>
<feature type="compositionally biased region" description="Low complexity" evidence="7">
    <location>
        <begin position="541"/>
        <end position="557"/>
    </location>
</feature>
<dbReference type="GO" id="GO:0005886">
    <property type="term" value="C:plasma membrane"/>
    <property type="evidence" value="ECO:0007669"/>
    <property type="project" value="TreeGrafter"/>
</dbReference>
<keyword evidence="4 8" id="KW-1133">Transmembrane helix</keyword>
<feature type="compositionally biased region" description="Basic and acidic residues" evidence="7">
    <location>
        <begin position="467"/>
        <end position="477"/>
    </location>
</feature>
<feature type="region of interest" description="Disordered" evidence="7">
    <location>
        <begin position="616"/>
        <end position="635"/>
    </location>
</feature>
<proteinExistence type="inferred from homology"/>
<evidence type="ECO:0000256" key="8">
    <source>
        <dbReference type="SAM" id="Phobius"/>
    </source>
</evidence>
<evidence type="ECO:0000256" key="6">
    <source>
        <dbReference type="ARBA" id="ARBA00023180"/>
    </source>
</evidence>
<evidence type="ECO:0000256" key="5">
    <source>
        <dbReference type="ARBA" id="ARBA00023136"/>
    </source>
</evidence>
<feature type="compositionally biased region" description="Polar residues" evidence="7">
    <location>
        <begin position="108"/>
        <end position="124"/>
    </location>
</feature>
<feature type="compositionally biased region" description="Polar residues" evidence="7">
    <location>
        <begin position="281"/>
        <end position="296"/>
    </location>
</feature>
<dbReference type="InterPro" id="IPR028994">
    <property type="entry name" value="Integrin_alpha_N"/>
</dbReference>
<feature type="region of interest" description="Disordered" evidence="7">
    <location>
        <begin position="1616"/>
        <end position="1638"/>
    </location>
</feature>
<keyword evidence="5 8" id="KW-0472">Membrane</keyword>
<feature type="transmembrane region" description="Helical" evidence="8">
    <location>
        <begin position="198"/>
        <end position="224"/>
    </location>
</feature>
<feature type="compositionally biased region" description="Polar residues" evidence="7">
    <location>
        <begin position="478"/>
        <end position="517"/>
    </location>
</feature>
<dbReference type="InterPro" id="IPR024881">
    <property type="entry name" value="Tip"/>
</dbReference>
<feature type="compositionally biased region" description="Basic residues" evidence="7">
    <location>
        <begin position="898"/>
        <end position="909"/>
    </location>
</feature>
<sequence>MVALHPYPHHREGEEEGDTRDVPLAKLGSFASSSPPFSSSCFSVYSSKTCGPALEAEKPSRRWSPTSVLSTLSSSQRIRPQNTRHAGTPPSSTITMRISPSPPLSSVAVATSGQPADSPASQSSESEKKKRYAPSKSSSVSSSPGPSQSSSSPGKNKATSSLSSSPHSEFGSVSSHRQHRAVSSRSSRHPHTRGNRPFALCLILLLSLVLFVSFVVNPFSSFLIDLTLQQQQSSSSSSSPLFGALEDVYSATGFIPGKNEGDVGGTSITGLPSLFALDPRSSPNSALQRSQSLEAQQKTKDGLKGAEQGAAANTQTPLVPAPPPKSPSQLRLEAVRAQGHSAAAAYPDDDDKRRHSANNKDLTFGTRPSQNSLSSQDDSLFPRFSPFKFFSSLAASLSSSSSSSSGTSLEQSGNRSDITGAVFQKEESLNKSSAGLESSQEDSLVPGHLSPSELDKASSPSAGIGRGRSDKGEHDKNQASGNALTKKASSLPSFTSYKPLVSATSQRESPYSSTSRGDSVEISDGGKERWGSSKQGGGSFSDGTSSSVSRSSSDSSGVPTNGSVKELPELGSNRMGSSTAKLKQGGGGAGEQGWKGELAEFADFNGDSHIDMIFISRNPSTKKDSSSSPSSSSENVKEYKEGFFSYWSGYQKAYLADVQGNKVGQGTKDVVASLVHDRQDGGLTTPRSDTFISVYTWNAGEGSFGFFGKTEVPDTVESLISLDWNGDGRTDIVAVCTVDDTSRILKARSEGEALVELFEKDATEIEEDEDEEQEERKRTEERKIPPSFGDGSDAGAEATQKRQEGDEAKPLEKQQGEGSREKLQNSEEKRGEKERSGLTLGEGGLSQHEGNEYRVEGKHFYLVAFVQRIDGVLERVWDSISSVDDLLGVLKARRDERRKRRMNAKKRKRESRERQRKLEEEKALRERAKMDVQEEKDASVVLSPAGDRPRSVSTPQREEATQIHQTPESAAAPSSSSASPSSWSESSSSTLSPLPTPSERERDRRRLAMLMEGDNEGRVEVTLQRGRAPERFLLSVGNDEEEGKGQSLKGEKSDGDREEADDEAKEEEEEGVVVQGVRVWGGNVRQGENSTGEARSKLREDLRVLPLLRFSSIHPLVADITMDGSPDLLVQLPSFSFSSAVNEISSLSDANANPAKPTSTDKAPKRRPSPPRRFVWLSRPGTKKGDLSDAYNYMEDEDVPLSSSSIPAVKKKTKVHRGHRRLAELGKHDTHLHEREEEIEEQMEGNGKRPDEAREVLNSSRPSDQKEVQTSKKTSFEGEDKTTDASSSSPSQKKETPKERAKEIRKTSLPPSPFLPVLWKDLSQWIENPEEEEKKENFGRIVTPHSSAFLDINGDCRPDLVFQVELPPSPSNSTLNSFPSSSSSPPPSQTFLEVWISRYDRELDRARYTRDHEGASIELPPNAGQISFADFNADGSLDLVIPTCTRSEVCNFCCVGSDKIVFAPNEQPGLCPSFWSLPEEHRGPCKSASNLCSFSNFTVPSLHGENTGNFTVADVDPDPKVHFYGDRDHPATLRVGDWNGDGYPDLAFIGVRNGGYRTARLYLNVPAKDSSGNSLLRTFELAHEFSPQENTDGGGVLLFDQIAFFDLFEDGSLDAFCMGQPRPPTPSTSPFDSSRAYLRTSDSDPRFLKATALTPREARSAPWAPTVSSPSFSPGMTGQGDGPERLNQKGVGEEDEEQGEKEKEAPKSPASLLQRLMVKDILPPYGVAGRAAQMSQSAHSPLQLPFALFGLGRTNNYIEEFYAGMPISSQVHYNMWISLIPNSQVLISPTPLYRPQSWQLDLSVNPSKHFLYILITTIICLLVVAIIIFILDQREKAEDSELQRGFRSHFIIN</sequence>
<feature type="region of interest" description="Disordered" evidence="7">
    <location>
        <begin position="427"/>
        <end position="593"/>
    </location>
</feature>
<feature type="compositionally biased region" description="Low complexity" evidence="7">
    <location>
        <begin position="966"/>
        <end position="993"/>
    </location>
</feature>
<comment type="caution">
    <text evidence="10">The sequence shown here is derived from an EMBL/GenBank/DDBJ whole genome shotgun (WGS) entry which is preliminary data.</text>
</comment>
<feature type="compositionally biased region" description="Polar residues" evidence="7">
    <location>
        <begin position="157"/>
        <end position="175"/>
    </location>
</feature>
<dbReference type="Pfam" id="PF23122">
    <property type="entry name" value="C2_ITFG1"/>
    <property type="match status" value="1"/>
</dbReference>
<dbReference type="PANTHER" id="PTHR13412">
    <property type="entry name" value="T-CELL IMMUNOMODULATORY PROTEIN HOMOLOG"/>
    <property type="match status" value="1"/>
</dbReference>
<feature type="region of interest" description="Disordered" evidence="7">
    <location>
        <begin position="898"/>
        <end position="1002"/>
    </location>
</feature>
<feature type="compositionally biased region" description="Low complexity" evidence="7">
    <location>
        <begin position="1072"/>
        <end position="1087"/>
    </location>
</feature>
<evidence type="ECO:0000256" key="4">
    <source>
        <dbReference type="ARBA" id="ARBA00022989"/>
    </source>
</evidence>
<feature type="compositionally biased region" description="Low complexity" evidence="7">
    <location>
        <begin position="64"/>
        <end position="75"/>
    </location>
</feature>
<feature type="region of interest" description="Disordered" evidence="7">
    <location>
        <begin position="1"/>
        <end position="39"/>
    </location>
</feature>
<feature type="region of interest" description="Disordered" evidence="7">
    <location>
        <begin position="279"/>
        <end position="377"/>
    </location>
</feature>
<dbReference type="Proteomes" id="UP000221165">
    <property type="component" value="Unassembled WGS sequence"/>
</dbReference>
<evidence type="ECO:0000256" key="7">
    <source>
        <dbReference type="SAM" id="MobiDB-lite"/>
    </source>
</evidence>
<feature type="compositionally biased region" description="Polar residues" evidence="7">
    <location>
        <begin position="1148"/>
        <end position="1161"/>
    </location>
</feature>
<feature type="compositionally biased region" description="Basic residues" evidence="7">
    <location>
        <begin position="176"/>
        <end position="192"/>
    </location>
</feature>
<dbReference type="OrthoDB" id="10022113at2759"/>
<dbReference type="GeneID" id="94423597"/>
<feature type="region of interest" description="Disordered" evidence="7">
    <location>
        <begin position="759"/>
        <end position="847"/>
    </location>
</feature>
<feature type="compositionally biased region" description="Acidic residues" evidence="7">
    <location>
        <begin position="1056"/>
        <end position="1071"/>
    </location>
</feature>
<feature type="compositionally biased region" description="Basic and acidic residues" evidence="7">
    <location>
        <begin position="1221"/>
        <end position="1236"/>
    </location>
</feature>
<feature type="region of interest" description="Disordered" evidence="7">
    <location>
        <begin position="1148"/>
        <end position="1310"/>
    </location>
</feature>
<evidence type="ECO:0000259" key="9">
    <source>
        <dbReference type="Pfam" id="PF23122"/>
    </source>
</evidence>
<feature type="compositionally biased region" description="Basic residues" evidence="7">
    <location>
        <begin position="1209"/>
        <end position="1220"/>
    </location>
</feature>
<feature type="compositionally biased region" description="Low complexity" evidence="7">
    <location>
        <begin position="134"/>
        <end position="153"/>
    </location>
</feature>
<keyword evidence="11" id="KW-1185">Reference proteome</keyword>
<feature type="compositionally biased region" description="Basic and acidic residues" evidence="7">
    <location>
        <begin position="1246"/>
        <end position="1255"/>
    </location>
</feature>
<dbReference type="InterPro" id="IPR057089">
    <property type="entry name" value="C2_TIP"/>
</dbReference>
<dbReference type="SUPFAM" id="SSF69318">
    <property type="entry name" value="Integrin alpha N-terminal domain"/>
    <property type="match status" value="2"/>
</dbReference>
<feature type="transmembrane region" description="Helical" evidence="8">
    <location>
        <begin position="1810"/>
        <end position="1831"/>
    </location>
</feature>
<feature type="region of interest" description="Disordered" evidence="7">
    <location>
        <begin position="53"/>
        <end position="192"/>
    </location>
</feature>
<evidence type="ECO:0000256" key="1">
    <source>
        <dbReference type="ARBA" id="ARBA00004479"/>
    </source>
</evidence>
<comment type="similarity">
    <text evidence="2">Belongs to the TIP family.</text>
</comment>
<feature type="compositionally biased region" description="Polar residues" evidence="7">
    <location>
        <begin position="76"/>
        <end position="98"/>
    </location>
</feature>
<feature type="compositionally biased region" description="Polar residues" evidence="7">
    <location>
        <begin position="430"/>
        <end position="442"/>
    </location>
</feature>
<keyword evidence="3 8" id="KW-0812">Transmembrane</keyword>
<keyword evidence="6" id="KW-0325">Glycoprotein</keyword>
<dbReference type="PANTHER" id="PTHR13412:SF0">
    <property type="entry name" value="T-CELL IMMUNOMODULATORY PROTEIN"/>
    <property type="match status" value="1"/>
</dbReference>
<gene>
    <name evidence="10" type="ORF">CSUI_000152</name>
</gene>
<feature type="compositionally biased region" description="Polar residues" evidence="7">
    <location>
        <begin position="1666"/>
        <end position="1676"/>
    </location>
</feature>
<feature type="compositionally biased region" description="Basic and acidic residues" evidence="7">
    <location>
        <begin position="910"/>
        <end position="938"/>
    </location>
</feature>
<name>A0A2C6LI22_9APIC</name>
<feature type="compositionally biased region" description="Basic and acidic residues" evidence="7">
    <location>
        <begin position="799"/>
        <end position="836"/>
    </location>
</feature>
<reference evidence="10 11" key="1">
    <citation type="journal article" date="2017" name="Int. J. Parasitol.">
        <title>The genome of the protozoan parasite Cystoisospora suis and a reverse vaccinology approach to identify vaccine candidates.</title>
        <authorList>
            <person name="Palmieri N."/>
            <person name="Shrestha A."/>
            <person name="Ruttkowski B."/>
            <person name="Beck T."/>
            <person name="Vogl C."/>
            <person name="Tomley F."/>
            <person name="Blake D.P."/>
            <person name="Joachim A."/>
        </authorList>
    </citation>
    <scope>NUCLEOTIDE SEQUENCE [LARGE SCALE GENOMIC DNA]</scope>
    <source>
        <strain evidence="10 11">Wien I</strain>
    </source>
</reference>
<evidence type="ECO:0000256" key="3">
    <source>
        <dbReference type="ARBA" id="ARBA00022692"/>
    </source>
</evidence>